<evidence type="ECO:0000256" key="4">
    <source>
        <dbReference type="ARBA" id="ARBA00022741"/>
    </source>
</evidence>
<reference evidence="7" key="1">
    <citation type="submission" date="2020-11" db="EMBL/GenBank/DDBJ databases">
        <authorList>
            <person name="Tran Van P."/>
        </authorList>
    </citation>
    <scope>NUCLEOTIDE SEQUENCE</scope>
</reference>
<dbReference type="PANTHER" id="PTHR45870:SF2">
    <property type="entry name" value="TUBULIN MONOGLYCYLASE TTLL3"/>
    <property type="match status" value="1"/>
</dbReference>
<gene>
    <name evidence="7" type="ORF">TCEB3V08_LOCUS8979</name>
</gene>
<dbReference type="InterPro" id="IPR013815">
    <property type="entry name" value="ATP_grasp_subdomain_1"/>
</dbReference>
<evidence type="ECO:0000313" key="7">
    <source>
        <dbReference type="EMBL" id="CAD7407332.1"/>
    </source>
</evidence>
<evidence type="ECO:0000256" key="6">
    <source>
        <dbReference type="SAM" id="MobiDB-lite"/>
    </source>
</evidence>
<proteinExistence type="predicted"/>
<comment type="subcellular location">
    <subcellularLocation>
        <location evidence="1">Cytoplasm</location>
    </subcellularLocation>
</comment>
<dbReference type="GO" id="GO:0005930">
    <property type="term" value="C:axoneme"/>
    <property type="evidence" value="ECO:0007669"/>
    <property type="project" value="TreeGrafter"/>
</dbReference>
<name>A0A7R9D6B7_TIMCR</name>
<feature type="compositionally biased region" description="Polar residues" evidence="6">
    <location>
        <begin position="241"/>
        <end position="253"/>
    </location>
</feature>
<protein>
    <recommendedName>
        <fullName evidence="8">Tubulin glycylase 3A</fullName>
    </recommendedName>
</protein>
<dbReference type="GO" id="GO:0005524">
    <property type="term" value="F:ATP binding"/>
    <property type="evidence" value="ECO:0007669"/>
    <property type="project" value="UniProtKB-KW"/>
</dbReference>
<dbReference type="EMBL" id="OC320142">
    <property type="protein sequence ID" value="CAD7407332.1"/>
    <property type="molecule type" value="Genomic_DNA"/>
</dbReference>
<sequence length="1191" mass="136366">MNVGARVVTNRRRETHQQCVTNNPRAQTIIELAFERCFLGSVRKSPRYPASRKIAFRPFLPDVPGRRDGEEKAPSEAECSDSDDEESLLIEDIDELPEYEEEEEPVIRCSNAFGGNEKFGEITTTVTNSVRLKIDSGQNGPRLQTIMTKPNSCKLKTDPKKTQVGIDIVDRIITEDLGLEIKEISLEIDEDKPQTDRSDESDLKEDSRSQKGSYGAIRNAMKKRGWLEKREPRWTPKRSNHNGNRQTKNTSPDPTVISRLLRNIQVDFLWTMRADACEWMDFKRKQLVNRFPRTGFNTKIGLCASLQQMHWFNEAGVSQTLFPRSYNICNTDEWLAFQDDFRMTACLSLLRWMVIMYEEGNAKAIQSLKGKVPVAAVDFAVKRCNEYISVQNHEDIDKENFVQVWDYQWDQFITWYYLIVHANELLVETKDPSAQMLYNLALLTLGKMKKYWPQMHLDGLLNIWIVKPGASSRGRGIVLMDRMEKIMAKLANALVVLSSTAEDGEIEVRILVGESYLRFCSQSFDLRNFHESVHLCNHAVQCKYKNGKRDKNLPDENMWDCYTFQTYLRVQGMADMWDKRIYPGMRQSIIGALLAAQETMDRRKNCFELFGADFMLDEHLTPWLIEINSCPAMCESTSVTAPKSSSAAVASVREGYHQEVVSLRTFKWQPHNSGVGHDRLIVIDRRQNKKAETGMFEMVFRQRIPPAPAYLGMTLAVRGEKIYKTSIVKPGNGMFRTNFMKQLREEDLEQIRIEPTPCKATSEFPSKSPLPEIAETKNNKRISTEDKGKYAEPNIFLDEDTVPVEIVKPIIQGLIENLKYKDDPNRFVETYDDSPADTVQASLLNLFDGIKYNKDNTFENIFHTRDYGRDGKESLFEIESSIVTSSGDSESDNQNPNKEINFSKEGEIVESNATITPGLLDHEFESNTKTLEAITKEGNTQNFDTELNSATILTKETQPIMQSGNNKTTKPAELHKGDSNNPKYYSNHKLPSNELDGVSQTNPIETNIRGRVWLNPIDDQPKQLSSEETTPKRKKLKSNTWRNSDDAVRAIEFYDEWKKKLAHTRASCEELLYKLRVFKETDGLVTKPKCSLDKNVIWDGEMCNKPTLSDVIKKLSQTQSGIEVCPSSSAKSLTESLSDSQTKNKMWERRTSYLNMAEEDIQTRSKHTNEKLCSNWAGLGYKSYLSYGYRG</sequence>
<accession>A0A7R9D6B7</accession>
<feature type="region of interest" description="Disordered" evidence="6">
    <location>
        <begin position="1016"/>
        <end position="1039"/>
    </location>
</feature>
<evidence type="ECO:0000256" key="1">
    <source>
        <dbReference type="ARBA" id="ARBA00004496"/>
    </source>
</evidence>
<evidence type="ECO:0000256" key="3">
    <source>
        <dbReference type="ARBA" id="ARBA00022598"/>
    </source>
</evidence>
<feature type="compositionally biased region" description="Basic and acidic residues" evidence="6">
    <location>
        <begin position="64"/>
        <end position="75"/>
    </location>
</feature>
<dbReference type="PANTHER" id="PTHR45870">
    <property type="entry name" value="TUBULIN MONOGLYCYLASE TTLL3"/>
    <property type="match status" value="1"/>
</dbReference>
<evidence type="ECO:0000256" key="5">
    <source>
        <dbReference type="ARBA" id="ARBA00022840"/>
    </source>
</evidence>
<dbReference type="InterPro" id="IPR051437">
    <property type="entry name" value="TTLL_monoglycylase"/>
</dbReference>
<dbReference type="SUPFAM" id="SSF56059">
    <property type="entry name" value="Glutathione synthetase ATP-binding domain-like"/>
    <property type="match status" value="1"/>
</dbReference>
<feature type="region of interest" description="Disordered" evidence="6">
    <location>
        <begin position="59"/>
        <end position="86"/>
    </location>
</feature>
<dbReference type="AlphaFoldDB" id="A0A7R9D6B7"/>
<dbReference type="Pfam" id="PF03133">
    <property type="entry name" value="TTL"/>
    <property type="match status" value="2"/>
</dbReference>
<keyword evidence="5" id="KW-0067">ATP-binding</keyword>
<organism evidence="7">
    <name type="scientific">Timema cristinae</name>
    <name type="common">Walking stick</name>
    <dbReference type="NCBI Taxonomy" id="61476"/>
    <lineage>
        <taxon>Eukaryota</taxon>
        <taxon>Metazoa</taxon>
        <taxon>Ecdysozoa</taxon>
        <taxon>Arthropoda</taxon>
        <taxon>Hexapoda</taxon>
        <taxon>Insecta</taxon>
        <taxon>Pterygota</taxon>
        <taxon>Neoptera</taxon>
        <taxon>Polyneoptera</taxon>
        <taxon>Phasmatodea</taxon>
        <taxon>Timematodea</taxon>
        <taxon>Timematoidea</taxon>
        <taxon>Timematidae</taxon>
        <taxon>Timema</taxon>
    </lineage>
</organism>
<feature type="compositionally biased region" description="Basic and acidic residues" evidence="6">
    <location>
        <begin position="225"/>
        <end position="234"/>
    </location>
</feature>
<keyword evidence="3" id="KW-0436">Ligase</keyword>
<dbReference type="GO" id="GO:0070736">
    <property type="term" value="F:protein-glycine ligase activity, initiating"/>
    <property type="evidence" value="ECO:0007669"/>
    <property type="project" value="TreeGrafter"/>
</dbReference>
<dbReference type="Gene3D" id="3.30.470.20">
    <property type="entry name" value="ATP-grasp fold, B domain"/>
    <property type="match status" value="1"/>
</dbReference>
<dbReference type="GO" id="GO:0060271">
    <property type="term" value="P:cilium assembly"/>
    <property type="evidence" value="ECO:0007669"/>
    <property type="project" value="TreeGrafter"/>
</dbReference>
<feature type="region of interest" description="Disordered" evidence="6">
    <location>
        <begin position="961"/>
        <end position="999"/>
    </location>
</feature>
<keyword evidence="2" id="KW-0963">Cytoplasm</keyword>
<dbReference type="GO" id="GO:0015630">
    <property type="term" value="C:microtubule cytoskeleton"/>
    <property type="evidence" value="ECO:0007669"/>
    <property type="project" value="TreeGrafter"/>
</dbReference>
<dbReference type="GO" id="GO:0003341">
    <property type="term" value="P:cilium movement"/>
    <property type="evidence" value="ECO:0007669"/>
    <property type="project" value="TreeGrafter"/>
</dbReference>
<keyword evidence="4" id="KW-0547">Nucleotide-binding</keyword>
<dbReference type="Gene3D" id="3.30.1490.20">
    <property type="entry name" value="ATP-grasp fold, A domain"/>
    <property type="match status" value="1"/>
</dbReference>
<dbReference type="InterPro" id="IPR004344">
    <property type="entry name" value="TTL/TTLL_fam"/>
</dbReference>
<feature type="region of interest" description="Disordered" evidence="6">
    <location>
        <begin position="190"/>
        <end position="254"/>
    </location>
</feature>
<evidence type="ECO:0008006" key="8">
    <source>
        <dbReference type="Google" id="ProtNLM"/>
    </source>
</evidence>
<feature type="compositionally biased region" description="Basic and acidic residues" evidence="6">
    <location>
        <begin position="190"/>
        <end position="209"/>
    </location>
</feature>
<evidence type="ECO:0000256" key="2">
    <source>
        <dbReference type="ARBA" id="ARBA00022490"/>
    </source>
</evidence>